<dbReference type="Pfam" id="PF12831">
    <property type="entry name" value="FAD_oxidored"/>
    <property type="match status" value="1"/>
</dbReference>
<keyword evidence="1" id="KW-0004">4Fe-4S</keyword>
<name>A0AAQ3LCT7_9BACT</name>
<dbReference type="PANTHER" id="PTHR43498:SF1">
    <property type="entry name" value="COB--COM HETERODISULFIDE REDUCTASE IRON-SULFUR SUBUNIT A"/>
    <property type="match status" value="1"/>
</dbReference>
<evidence type="ECO:0000256" key="6">
    <source>
        <dbReference type="SAM" id="MobiDB-lite"/>
    </source>
</evidence>
<keyword evidence="5" id="KW-0411">Iron-sulfur</keyword>
<evidence type="ECO:0000256" key="2">
    <source>
        <dbReference type="ARBA" id="ARBA00022723"/>
    </source>
</evidence>
<dbReference type="RefSeq" id="WP_317834014.1">
    <property type="nucleotide sequence ID" value="NZ_CP136920.1"/>
</dbReference>
<evidence type="ECO:0000256" key="3">
    <source>
        <dbReference type="ARBA" id="ARBA00023002"/>
    </source>
</evidence>
<dbReference type="Proteomes" id="UP001304300">
    <property type="component" value="Chromosome"/>
</dbReference>
<protein>
    <submittedName>
        <fullName evidence="7">FAD-dependent oxidoreductase</fullName>
    </submittedName>
</protein>
<evidence type="ECO:0000313" key="7">
    <source>
        <dbReference type="EMBL" id="WOO41530.1"/>
    </source>
</evidence>
<dbReference type="EMBL" id="CP136920">
    <property type="protein sequence ID" value="WOO41530.1"/>
    <property type="molecule type" value="Genomic_DNA"/>
</dbReference>
<dbReference type="AlphaFoldDB" id="A0AAQ3LCT7"/>
<keyword evidence="3" id="KW-0560">Oxidoreductase</keyword>
<reference evidence="7 8" key="1">
    <citation type="submission" date="2023-10" db="EMBL/GenBank/DDBJ databases">
        <title>Rubellicoccus peritrichatus gen. nov., sp. nov., isolated from an algae of coral reef tank.</title>
        <authorList>
            <person name="Luo J."/>
        </authorList>
    </citation>
    <scope>NUCLEOTIDE SEQUENCE [LARGE SCALE GENOMIC DNA]</scope>
    <source>
        <strain evidence="7 8">CR14</strain>
    </source>
</reference>
<evidence type="ECO:0000256" key="5">
    <source>
        <dbReference type="ARBA" id="ARBA00023014"/>
    </source>
</evidence>
<dbReference type="GO" id="GO:0016491">
    <property type="term" value="F:oxidoreductase activity"/>
    <property type="evidence" value="ECO:0007669"/>
    <property type="project" value="UniProtKB-KW"/>
</dbReference>
<feature type="compositionally biased region" description="Basic and acidic residues" evidence="6">
    <location>
        <begin position="608"/>
        <end position="620"/>
    </location>
</feature>
<sequence length="628" mass="69635">MNQSLPLEEHTVDVCIIGGGMAGLIAAVSAARRGCSVMLVHDRAVLGGNASSEVRMWICGAHGRDKKESGILEEIQLTNLHRNPDGNYSVWDSVLYEYGKMTRGLTTLMNTSCNNAKMEDGHLVSVDAWQMTTQTWHRISAKYFIDCSGDSILAPLSGANFRQGREARDEFNESLAPVRTDRKTMGNTILLQLEETSTEQSFKPPAWAYTFDDNSTLPSRLGDGFGHNFWWLELGGLNDTITEAEAINEDLVKAAWGVWDYMKNRGPQAQKLKNWRLSWLGSLPGKRENRRYLAPHVLTQNDVEAGGKFEDIVAYGGWSMDDHHPAGLYYPGNATLFHKAPSPYGIPFSSLHSRNVPNLFCAGRNISATHSALSSTRVMGTCSLLGQAVGTAAALCNSKSVMPGDISGALLKDLQKHLMEDDCWLPGLAKPNQPLMEEAKITSSTGGDVTALMNGHERKVGDELNVWESTRGSVLTLNWEAPRHVECLRLVFDSDLSSHKRMPCRYKLESANLKLPKVLVRAFRVEAQIDDGTWETVFSETDNRRRLVVIPIQRETRALRFIGESNWGNTETIRVFSIEARQETMPHSVDPPRGISWVDATSLIDPKDLAEPDHGLEAHARGSTRFSA</sequence>
<keyword evidence="8" id="KW-1185">Reference proteome</keyword>
<gene>
    <name evidence="7" type="ORF">RZN69_00415</name>
</gene>
<dbReference type="GO" id="GO:0051539">
    <property type="term" value="F:4 iron, 4 sulfur cluster binding"/>
    <property type="evidence" value="ECO:0007669"/>
    <property type="project" value="UniProtKB-KW"/>
</dbReference>
<dbReference type="Gene3D" id="3.50.50.60">
    <property type="entry name" value="FAD/NAD(P)-binding domain"/>
    <property type="match status" value="1"/>
</dbReference>
<dbReference type="InterPro" id="IPR036188">
    <property type="entry name" value="FAD/NAD-bd_sf"/>
</dbReference>
<dbReference type="SUPFAM" id="SSF51905">
    <property type="entry name" value="FAD/NAD(P)-binding domain"/>
    <property type="match status" value="1"/>
</dbReference>
<evidence type="ECO:0000256" key="4">
    <source>
        <dbReference type="ARBA" id="ARBA00023004"/>
    </source>
</evidence>
<feature type="region of interest" description="Disordered" evidence="6">
    <location>
        <begin position="608"/>
        <end position="628"/>
    </location>
</feature>
<dbReference type="GO" id="GO:0046872">
    <property type="term" value="F:metal ion binding"/>
    <property type="evidence" value="ECO:0007669"/>
    <property type="project" value="UniProtKB-KW"/>
</dbReference>
<evidence type="ECO:0000256" key="1">
    <source>
        <dbReference type="ARBA" id="ARBA00022485"/>
    </source>
</evidence>
<proteinExistence type="predicted"/>
<dbReference type="KEGG" id="puo:RZN69_00415"/>
<dbReference type="PANTHER" id="PTHR43498">
    <property type="entry name" value="FERREDOXIN:COB-COM HETERODISULFIDE REDUCTASE SUBUNIT A"/>
    <property type="match status" value="1"/>
</dbReference>
<accession>A0AAQ3LCT7</accession>
<keyword evidence="2" id="KW-0479">Metal-binding</keyword>
<keyword evidence="4" id="KW-0408">Iron</keyword>
<evidence type="ECO:0000313" key="8">
    <source>
        <dbReference type="Proteomes" id="UP001304300"/>
    </source>
</evidence>
<organism evidence="7 8">
    <name type="scientific">Rubellicoccus peritrichatus</name>
    <dbReference type="NCBI Taxonomy" id="3080537"/>
    <lineage>
        <taxon>Bacteria</taxon>
        <taxon>Pseudomonadati</taxon>
        <taxon>Verrucomicrobiota</taxon>
        <taxon>Opitutia</taxon>
        <taxon>Puniceicoccales</taxon>
        <taxon>Cerasicoccaceae</taxon>
        <taxon>Rubellicoccus</taxon>
    </lineage>
</organism>
<dbReference type="InterPro" id="IPR039650">
    <property type="entry name" value="HdrA-like"/>
</dbReference>